<accession>A0AAV2T1S9</accession>
<dbReference type="AlphaFoldDB" id="A0AAV2T1S9"/>
<proteinExistence type="predicted"/>
<dbReference type="Proteomes" id="UP001497525">
    <property type="component" value="Unassembled WGS sequence"/>
</dbReference>
<evidence type="ECO:0000313" key="2">
    <source>
        <dbReference type="Proteomes" id="UP001497525"/>
    </source>
</evidence>
<sequence length="88" mass="10310">MFAIKFRIKLEILAGERCVAEMSLRGHGLATFSYNIPDSIGLRTITFRTDYIWNHQYFQLEENTKGSSELSCCIRKQKKKRFKVSCKQ</sequence>
<organism evidence="1 2">
    <name type="scientific">Calicophoron daubneyi</name>
    <name type="common">Rumen fluke</name>
    <name type="synonym">Paramphistomum daubneyi</name>
    <dbReference type="NCBI Taxonomy" id="300641"/>
    <lineage>
        <taxon>Eukaryota</taxon>
        <taxon>Metazoa</taxon>
        <taxon>Spiralia</taxon>
        <taxon>Lophotrochozoa</taxon>
        <taxon>Platyhelminthes</taxon>
        <taxon>Trematoda</taxon>
        <taxon>Digenea</taxon>
        <taxon>Plagiorchiida</taxon>
        <taxon>Pronocephalata</taxon>
        <taxon>Paramphistomoidea</taxon>
        <taxon>Paramphistomidae</taxon>
        <taxon>Calicophoron</taxon>
    </lineage>
</organism>
<gene>
    <name evidence="1" type="ORF">CDAUBV1_LOCUS2497</name>
</gene>
<dbReference type="EMBL" id="CAXLJL010000066">
    <property type="protein sequence ID" value="CAL5130440.1"/>
    <property type="molecule type" value="Genomic_DNA"/>
</dbReference>
<name>A0AAV2T1S9_CALDB</name>
<evidence type="ECO:0000313" key="1">
    <source>
        <dbReference type="EMBL" id="CAL5130440.1"/>
    </source>
</evidence>
<comment type="caution">
    <text evidence="1">The sequence shown here is derived from an EMBL/GenBank/DDBJ whole genome shotgun (WGS) entry which is preliminary data.</text>
</comment>
<protein>
    <submittedName>
        <fullName evidence="1">Uncharacterized protein</fullName>
    </submittedName>
</protein>
<reference evidence="1" key="1">
    <citation type="submission" date="2024-06" db="EMBL/GenBank/DDBJ databases">
        <authorList>
            <person name="Liu X."/>
            <person name="Lenzi L."/>
            <person name="Haldenby T S."/>
            <person name="Uol C."/>
        </authorList>
    </citation>
    <scope>NUCLEOTIDE SEQUENCE</scope>
</reference>